<evidence type="ECO:0000259" key="9">
    <source>
        <dbReference type="Pfam" id="PF16415"/>
    </source>
</evidence>
<dbReference type="Proteomes" id="UP000236928">
    <property type="component" value="Unassembled WGS sequence"/>
</dbReference>
<dbReference type="GO" id="GO:0017148">
    <property type="term" value="P:negative regulation of translation"/>
    <property type="evidence" value="ECO:0007669"/>
    <property type="project" value="InterPro"/>
</dbReference>
<keyword evidence="4" id="KW-0804">Transcription</keyword>
<evidence type="ECO:0000256" key="5">
    <source>
        <dbReference type="ARBA" id="ARBA00023242"/>
    </source>
</evidence>
<feature type="domain" description="CCR4-Not complex component Not1 C-terminal" evidence="7">
    <location>
        <begin position="2265"/>
        <end position="2493"/>
    </location>
</feature>
<feature type="domain" description="CCR4-NOT transcription complex subunit 1 CAF1-binding" evidence="9">
    <location>
        <begin position="1062"/>
        <end position="1132"/>
    </location>
</feature>
<dbReference type="Gene3D" id="1.25.40.180">
    <property type="match status" value="1"/>
</dbReference>
<dbReference type="EMBL" id="JIBK01000046">
    <property type="protein sequence ID" value="POM84524.1"/>
    <property type="molecule type" value="Genomic_DNA"/>
</dbReference>
<evidence type="ECO:0000256" key="6">
    <source>
        <dbReference type="SAM" id="MobiDB-lite"/>
    </source>
</evidence>
<feature type="domain" description="CCR4-NOT transcription complex subunit 1 TTP binding" evidence="10">
    <location>
        <begin position="780"/>
        <end position="951"/>
    </location>
</feature>
<name>A0A2P4Z375_9CRYT</name>
<reference evidence="11 12" key="1">
    <citation type="submission" date="2014-04" db="EMBL/GenBank/DDBJ databases">
        <title>Comparative Genomics of Cryptosporidium Species.</title>
        <authorList>
            <person name="Silva J.C."/>
            <person name="Su Q."/>
            <person name="Chalmers R."/>
            <person name="Chibucos M.C."/>
            <person name="Elwin K."/>
            <person name="Godinez A."/>
            <person name="Guo F."/>
            <person name="Huynh K."/>
            <person name="Orvis J."/>
            <person name="Ott S."/>
            <person name="Sadzewicz L."/>
            <person name="Sengamalay N."/>
            <person name="Shetty A."/>
            <person name="Sun M."/>
            <person name="Tallon L."/>
            <person name="Xiao L."/>
            <person name="Zhang H."/>
            <person name="Fraser C.M."/>
            <person name="Zhu G."/>
            <person name="Kissinger J."/>
            <person name="Widmer G."/>
        </authorList>
    </citation>
    <scope>NUCLEOTIDE SEQUENCE [LARGE SCALE GENOMIC DNA]</scope>
    <source>
        <strain evidence="11 12">UKMEL1</strain>
    </source>
</reference>
<dbReference type="GO" id="GO:0005634">
    <property type="term" value="C:nucleus"/>
    <property type="evidence" value="ECO:0007669"/>
    <property type="project" value="UniProtKB-SubCell"/>
</dbReference>
<dbReference type="GO" id="GO:0030015">
    <property type="term" value="C:CCR4-NOT core complex"/>
    <property type="evidence" value="ECO:0007669"/>
    <property type="project" value="InterPro"/>
</dbReference>
<feature type="domain" description="CCR4-NOT transcription complex subunit 1" evidence="8">
    <location>
        <begin position="1426"/>
        <end position="1572"/>
    </location>
</feature>
<dbReference type="Gene3D" id="1.25.40.840">
    <property type="entry name" value="CCR4-NOT transcription complex subunit 1 TTP binding domain"/>
    <property type="match status" value="1"/>
</dbReference>
<evidence type="ECO:0000256" key="4">
    <source>
        <dbReference type="ARBA" id="ARBA00023163"/>
    </source>
</evidence>
<dbReference type="InterPro" id="IPR007196">
    <property type="entry name" value="CCR4-Not_Not1_C"/>
</dbReference>
<evidence type="ECO:0000256" key="2">
    <source>
        <dbReference type="ARBA" id="ARBA00022491"/>
    </source>
</evidence>
<dbReference type="InterPro" id="IPR040398">
    <property type="entry name" value="Not1"/>
</dbReference>
<dbReference type="Gene3D" id="1.25.40.790">
    <property type="match status" value="1"/>
</dbReference>
<sequence length="2665" mass="303888">MVEKNLPCGEDIPKRQLFEIIEEIGPSSTSNQENFDKILLGWINDSSDFKREIATSFIYMLNDTSKYNKDPKYKEKSSDDFSEVLRARWNELSNNKNDQNLMVQSSREDIRLGWNSSVFVEGVNKIMKIQESKNKQFNTSWSDIIDEIIDKSDLLDLTDNDGSFELFCSLLGESYRRDENKVYNPKCNELYYKIDPFLKEWKNPDTQALFLLKICKTSYEINNRSYNLQQKDCSSDILEDTLIDNSVNFDSIYTNMSNYSIILDASSRIHNSIFLMFESDESILELIKDGLLGTPCDDIFGSKLPKIGIFHTKGSCGLLICHDLLKAVINVYNRINNQRLLELLQHLIFYEIPRYSPIGLLSSLGAIYDDLPQTVCVSSDLANKISESFDILVPNNKVTRVSLIKMAIYSAQEFILYPISKIVATSHEKEYDIGPRFGAIMQIIFASSDKHRNGNSQSQFMRDIISQIAFCYRISSVFLISKLNSVSRGYLWKFLDSEWKILPQFYRMNVSDCLSQILSRDQLDLLKDSEYSHESIDYYHWWFLCIDIVFSGISISQNSELGLSSSICDEISSCAINVLYTLFKEELEGESIETPLFIIAIMDYIRARLVYMTYASAELQTILVNRRTSLPSFAVDRAASFKVFAARIVRRNLSLGSSQLYQPKECWISLFETPSFKFSCWRISSSSILAIQEAILKFGVNIKGYESTPISELHDALLEFEKIKDANNFQDKNNSLGSINKEVSSEIMLDSSINGKDEKTLNNISQTLFANNDSEYKNYTKINGKSELTEAENEGNESEINQVNDFLTKCYSGEVNTSELTVELKKMHSLSNHSGKNVKVFNTFLQTLFDECRSYPKYPNPELKITAEILGILVKEDLLISFGNALVFVLRCIIEALRKGHWTKMFCFGVFAMEMFIDRFISFPQFLSAIINMSQHLKCAIEPYVTYCESCISVLPENLKNKLYIEKSVVESLNIDIPPKPETLISKIHPEMINFECIQKETSENPCKPNMSIDKLGSFITLNLSERKVLPTGITIDQLQGFGLGSLEKLMNDPEILNTLVTPSENVIEHIFTICNTLASTNIDTKAIEMADILNKNPEYCHWFAFYLVKNRASKEKNNHSTYINFLIKLDKLMPNNSDILPNEKTESDIPLTHKGNEESKISIIGITTLASYDCIKALLRYASILNEVSSFLNVLRHLGYWLGQITIGINRPIIHKYLNPRQLLIDSYSRGCIASVLPFICKILENVKGSYYYPPNPWTNNILYALAEIHSLANNSNSHMFEVELLFKQLELNLDDYVGKSNYLDLNSHTDCIEHHKVLGEKQRSHNIYSKTQTEHNSHLTLGSSFERPNIINNVINGSFNQSTSLYQFGANIGDAQLASTFMPPNHSSQMMHQQTPQQIPSSDVQFWANKVLISPSIVLFQIQPSLRPLVPLALDRSIREILQVVIPRSVRIAAITTKEIIGKEFAFEADENIYKRAAHLMVAALSGSMAIAACREPLRVAFTAQLRQVLHPTPSRDGEDHVLIEQVIQVICSDNIDLGCQIIEQAVVEKAIEELDEVISPGIIARRKSRESGHQFVDTDFYGGPNTQNSATLWSSLPENLKYRHNSMRHLQLYKDFLQFTLMRNLERRDSVTQYDLQNSLQSNQITPLYQHGSNDQFNSQTQQWNNSNAIQFSHQAESIQNFNTVRSDNASSQIPSSNQSQMNALSSTIVQPPEPVRVPLVYELAYLPLMMRVDECLGQIKDVIREIALYPPIFSKQLIPPVSNNLSEGIYANQNVYSKPLGSNIFTYTPKSTAHPVLSVLSSLQSDHILFYLCRVLYSIGKSASHREDVLIGISQKLFKTLFDAGAAFQQSTTGILPSSRCIASSLGFDAALLHIEVFLALCNQISYYSSKFWLKLRKEAIGWFIYTIEDPKYSVDIVIGALRYDLISSDELDVSLSNILENAISTFNDSNSAIGGNSRCLRIVEFIYKLFFRSIEDWHYPITKKLPSATQNLNRLSNNCVAFQNSNFSAIPIVLPGLYYKPYSYTTNLGELKNKLESILLELESNKSITFHEMWIGDQCPEILNFCSVIQWNLDTILNPRYIALPIPIKPTPDLSKGINTIFDEWILLLRITIFNGVGGSERNNPYRNLFLQRLSRQGLLRMDDTTEKLFTACIDRAIYLSLNHDGSDSDTLNNSKSENAHESRSNMDPFPIDSLVRLITTMARYVDPQQMAAVVITHKFLSILTRVIHKDAESHSFNQRPYYRIFYSLLQEYESIGFNTEMIHFTCILSVVHHLQYLNPNRVPGFAYSWIQIISSNRFFPYLLRHVKGWQPYQALLLQIFIFISPFLRSVQLSSNIKTIYGALLRILLVLLHDFPEFLCDYSCSFCDILPVNCIQIRNLILSAFPRNMKLPDPFLPTLKIENLPEMKLIPRMIANYGAYILYKDLKVNIDKYWITRDASILPLITETIKIPRDEALKCGTKYSFPIITGLLLYIGIYLPSGNESNSSIDGSQNAIYNVFNSDQSTNSIESASKLDQTENLKSDPFETTEDPSLSIILFLCKDLDMEGRFVLISAMTNFLGYPNSYTHYFSSLILWLFSKSNDSIVQEQITRILLERLIVHRPHPWGLLITFIELIKNPKYAFWSCSFVHLAPEVEKLFQSVAQTCLGQAPNKTNLVNHT</sequence>
<evidence type="ECO:0000313" key="11">
    <source>
        <dbReference type="EMBL" id="POM84524.1"/>
    </source>
</evidence>
<organism evidence="11 12">
    <name type="scientific">Cryptosporidium meleagridis</name>
    <dbReference type="NCBI Taxonomy" id="93969"/>
    <lineage>
        <taxon>Eukaryota</taxon>
        <taxon>Sar</taxon>
        <taxon>Alveolata</taxon>
        <taxon>Apicomplexa</taxon>
        <taxon>Conoidasida</taxon>
        <taxon>Coccidia</taxon>
        <taxon>Eucoccidiorida</taxon>
        <taxon>Eimeriorina</taxon>
        <taxon>Cryptosporidiidae</taxon>
        <taxon>Cryptosporidium</taxon>
    </lineage>
</organism>
<dbReference type="Pfam" id="PF12842">
    <property type="entry name" value="DUF3819"/>
    <property type="match status" value="1"/>
</dbReference>
<dbReference type="OrthoDB" id="1933107at2759"/>
<dbReference type="InterPro" id="IPR032193">
    <property type="entry name" value="CNOT1_TTP_bind"/>
</dbReference>
<evidence type="ECO:0000313" key="12">
    <source>
        <dbReference type="Proteomes" id="UP000236928"/>
    </source>
</evidence>
<feature type="domain" description="CCR4-Not complex component Not1 C-terminal" evidence="7">
    <location>
        <begin position="2524"/>
        <end position="2648"/>
    </location>
</feature>
<dbReference type="CDD" id="cd20710">
    <property type="entry name" value="NOT1_connector"/>
    <property type="match status" value="1"/>
</dbReference>
<evidence type="ECO:0000259" key="10">
    <source>
        <dbReference type="Pfam" id="PF16417"/>
    </source>
</evidence>
<keyword evidence="2" id="KW-0678">Repressor</keyword>
<gene>
    <name evidence="11" type="ORF">CmeUKMEL1_12825</name>
</gene>
<accession>A0A2P4Z375</accession>
<evidence type="ECO:0000259" key="7">
    <source>
        <dbReference type="Pfam" id="PF04054"/>
    </source>
</evidence>
<protein>
    <submittedName>
        <fullName evidence="11">CCR4-Not complex component, Not1 family protein</fullName>
    </submittedName>
</protein>
<dbReference type="Pfam" id="PF16415">
    <property type="entry name" value="CNOT1_CAF1_bind"/>
    <property type="match status" value="2"/>
</dbReference>
<comment type="caution">
    <text evidence="11">The sequence shown here is derived from an EMBL/GenBank/DDBJ whole genome shotgun (WGS) entry which is preliminary data.</text>
</comment>
<dbReference type="PANTHER" id="PTHR13162">
    <property type="entry name" value="CCR4-NOT TRANSCRIPTION COMPLEX"/>
    <property type="match status" value="1"/>
</dbReference>
<dbReference type="GO" id="GO:0000288">
    <property type="term" value="P:nuclear-transcribed mRNA catabolic process, deadenylation-dependent decay"/>
    <property type="evidence" value="ECO:0007669"/>
    <property type="project" value="TreeGrafter"/>
</dbReference>
<dbReference type="InterPro" id="IPR038535">
    <property type="entry name" value="CNOT1_TTP_bind_sf"/>
</dbReference>
<feature type="region of interest" description="Disordered" evidence="6">
    <location>
        <begin position="2172"/>
        <end position="2191"/>
    </location>
</feature>
<dbReference type="PANTHER" id="PTHR13162:SF8">
    <property type="entry name" value="CCR4-NOT TRANSCRIPTION COMPLEX SUBUNIT 1"/>
    <property type="match status" value="1"/>
</dbReference>
<dbReference type="Pfam" id="PF04054">
    <property type="entry name" value="Not1"/>
    <property type="match status" value="2"/>
</dbReference>
<keyword evidence="5" id="KW-0539">Nucleus</keyword>
<dbReference type="Pfam" id="PF16417">
    <property type="entry name" value="CNOT1_TTP_bind"/>
    <property type="match status" value="1"/>
</dbReference>
<keyword evidence="3" id="KW-0805">Transcription regulation</keyword>
<evidence type="ECO:0000256" key="3">
    <source>
        <dbReference type="ARBA" id="ARBA00023015"/>
    </source>
</evidence>
<dbReference type="GO" id="GO:0060090">
    <property type="term" value="F:molecular adaptor activity"/>
    <property type="evidence" value="ECO:0007669"/>
    <property type="project" value="TreeGrafter"/>
</dbReference>
<proteinExistence type="predicted"/>
<dbReference type="VEuPathDB" id="CryptoDB:CmeUKMEL1_12825"/>
<dbReference type="InterPro" id="IPR024557">
    <property type="entry name" value="CNOT1_dom_4"/>
</dbReference>
<dbReference type="GO" id="GO:0000932">
    <property type="term" value="C:P-body"/>
    <property type="evidence" value="ECO:0007669"/>
    <property type="project" value="TreeGrafter"/>
</dbReference>
<feature type="domain" description="CCR4-NOT transcription complex subunit 1 CAF1-binding" evidence="9">
    <location>
        <begin position="1171"/>
        <end position="1306"/>
    </location>
</feature>
<comment type="subcellular location">
    <subcellularLocation>
        <location evidence="1">Nucleus</location>
    </subcellularLocation>
</comment>
<evidence type="ECO:0000256" key="1">
    <source>
        <dbReference type="ARBA" id="ARBA00004123"/>
    </source>
</evidence>
<keyword evidence="12" id="KW-1185">Reference proteome</keyword>
<evidence type="ECO:0000259" key="8">
    <source>
        <dbReference type="Pfam" id="PF12842"/>
    </source>
</evidence>
<dbReference type="InterPro" id="IPR032191">
    <property type="entry name" value="CNOT1_CAF1_bind"/>
</dbReference>
<dbReference type="Gene3D" id="1.25.40.800">
    <property type="match status" value="1"/>
</dbReference>